<dbReference type="OMA" id="HTHIHCA"/>
<name>A0A1R3IUF0_COCAP</name>
<dbReference type="PANTHER" id="PTHR34451">
    <property type="entry name" value="PHD FINGER FAMILY PROTEIN"/>
    <property type="match status" value="1"/>
</dbReference>
<dbReference type="AlphaFoldDB" id="A0A1R3IUF0"/>
<dbReference type="PANTHER" id="PTHR34451:SF15">
    <property type="entry name" value="PHD-TYPE DOMAIN-CONTAINING PROTEIN"/>
    <property type="match status" value="1"/>
</dbReference>
<reference evidence="2 3" key="1">
    <citation type="submission" date="2013-09" db="EMBL/GenBank/DDBJ databases">
        <title>Corchorus capsularis genome sequencing.</title>
        <authorList>
            <person name="Alam M."/>
            <person name="Haque M.S."/>
            <person name="Islam M.S."/>
            <person name="Emdad E.M."/>
            <person name="Islam M.M."/>
            <person name="Ahmed B."/>
            <person name="Halim A."/>
            <person name="Hossen Q.M.M."/>
            <person name="Hossain M.Z."/>
            <person name="Ahmed R."/>
            <person name="Khan M.M."/>
            <person name="Islam R."/>
            <person name="Rashid M.M."/>
            <person name="Khan S.A."/>
            <person name="Rahman M.S."/>
            <person name="Alam M."/>
        </authorList>
    </citation>
    <scope>NUCLEOTIDE SEQUENCE [LARGE SCALE GENOMIC DNA]</scope>
    <source>
        <strain evidence="3">cv. CVL-1</strain>
        <tissue evidence="2">Whole seedling</tissue>
    </source>
</reference>
<feature type="region of interest" description="Disordered" evidence="1">
    <location>
        <begin position="206"/>
        <end position="229"/>
    </location>
</feature>
<comment type="caution">
    <text evidence="2">The sequence shown here is derived from an EMBL/GenBank/DDBJ whole genome shotgun (WGS) entry which is preliminary data.</text>
</comment>
<dbReference type="Gramene" id="OMO86207">
    <property type="protein sequence ID" value="OMO86207"/>
    <property type="gene ID" value="CCACVL1_09728"/>
</dbReference>
<keyword evidence="3" id="KW-1185">Reference proteome</keyword>
<protein>
    <submittedName>
        <fullName evidence="2">Uncharacterized protein</fullName>
    </submittedName>
</protein>
<dbReference type="STRING" id="210143.A0A1R3IUF0"/>
<evidence type="ECO:0000313" key="3">
    <source>
        <dbReference type="Proteomes" id="UP000188268"/>
    </source>
</evidence>
<evidence type="ECO:0000313" key="2">
    <source>
        <dbReference type="EMBL" id="OMO86207.1"/>
    </source>
</evidence>
<dbReference type="EMBL" id="AWWV01009497">
    <property type="protein sequence ID" value="OMO86207.1"/>
    <property type="molecule type" value="Genomic_DNA"/>
</dbReference>
<dbReference type="OrthoDB" id="692041at2759"/>
<sequence length="248" mass="26782">MTMTLSRNNIGINLPAATATPTPTPSAKPNNPIPTNPSKECGNCGSHSGYFLHQVRLLGILRRLCTSCVLRLHPGSFCPACFEFYNGSPPQHPNRIACSNCSSLAHSHCAGGTFLSSYLCPPCNCKDSSFSFFPLKDNKIDKTLALPLLCAAKIAASSMEKAAIAARAEAVKKAHDAVLARKRATEALEHLLYVTIQQEKARYKENENAKVEDMDVNNGDGDGDGDGDIDVDLVRHIEDSLVKDEPID</sequence>
<gene>
    <name evidence="2" type="ORF">CCACVL1_09728</name>
</gene>
<organism evidence="2 3">
    <name type="scientific">Corchorus capsularis</name>
    <name type="common">Jute</name>
    <dbReference type="NCBI Taxonomy" id="210143"/>
    <lineage>
        <taxon>Eukaryota</taxon>
        <taxon>Viridiplantae</taxon>
        <taxon>Streptophyta</taxon>
        <taxon>Embryophyta</taxon>
        <taxon>Tracheophyta</taxon>
        <taxon>Spermatophyta</taxon>
        <taxon>Magnoliopsida</taxon>
        <taxon>eudicotyledons</taxon>
        <taxon>Gunneridae</taxon>
        <taxon>Pentapetalae</taxon>
        <taxon>rosids</taxon>
        <taxon>malvids</taxon>
        <taxon>Malvales</taxon>
        <taxon>Malvaceae</taxon>
        <taxon>Grewioideae</taxon>
        <taxon>Apeibeae</taxon>
        <taxon>Corchorus</taxon>
    </lineage>
</organism>
<dbReference type="Proteomes" id="UP000188268">
    <property type="component" value="Unassembled WGS sequence"/>
</dbReference>
<proteinExistence type="predicted"/>
<evidence type="ECO:0000256" key="1">
    <source>
        <dbReference type="SAM" id="MobiDB-lite"/>
    </source>
</evidence>
<accession>A0A1R3IUF0</accession>